<evidence type="ECO:0000313" key="1">
    <source>
        <dbReference type="EMBL" id="KAA6385703.1"/>
    </source>
</evidence>
<dbReference type="Proteomes" id="UP000324800">
    <property type="component" value="Unassembled WGS sequence"/>
</dbReference>
<dbReference type="AlphaFoldDB" id="A0A5J4VTT1"/>
<name>A0A5J4VTT1_9EUKA</name>
<dbReference type="EMBL" id="SNRW01005145">
    <property type="protein sequence ID" value="KAA6385703.1"/>
    <property type="molecule type" value="Genomic_DNA"/>
</dbReference>
<organism evidence="1 2">
    <name type="scientific">Streblomastix strix</name>
    <dbReference type="NCBI Taxonomy" id="222440"/>
    <lineage>
        <taxon>Eukaryota</taxon>
        <taxon>Metamonada</taxon>
        <taxon>Preaxostyla</taxon>
        <taxon>Oxymonadida</taxon>
        <taxon>Streblomastigidae</taxon>
        <taxon>Streblomastix</taxon>
    </lineage>
</organism>
<accession>A0A5J4VTT1</accession>
<gene>
    <name evidence="1" type="ORF">EZS28_018770</name>
</gene>
<proteinExistence type="predicted"/>
<evidence type="ECO:0000313" key="2">
    <source>
        <dbReference type="Proteomes" id="UP000324800"/>
    </source>
</evidence>
<reference evidence="1 2" key="1">
    <citation type="submission" date="2019-03" db="EMBL/GenBank/DDBJ databases">
        <title>Single cell metagenomics reveals metabolic interactions within the superorganism composed of flagellate Streblomastix strix and complex community of Bacteroidetes bacteria on its surface.</title>
        <authorList>
            <person name="Treitli S.C."/>
            <person name="Kolisko M."/>
            <person name="Husnik F."/>
            <person name="Keeling P."/>
            <person name="Hampl V."/>
        </authorList>
    </citation>
    <scope>NUCLEOTIDE SEQUENCE [LARGE SCALE GENOMIC DNA]</scope>
    <source>
        <strain evidence="1">ST1C</strain>
    </source>
</reference>
<sequence>MQKVSEEQHKLLCFEGDSNQDYYYYYQAEEDQDDCINQQLDEYGCYAVIVVVIELYVDEDEQEDEQEDGDEDEDVYFGGDLVCQGVKTVDKIFVGFRGVGDQRFSFLGGDQIVGETRLTYYNGGEEACL</sequence>
<protein>
    <submittedName>
        <fullName evidence="1">Uncharacterized protein</fullName>
    </submittedName>
</protein>
<comment type="caution">
    <text evidence="1">The sequence shown here is derived from an EMBL/GenBank/DDBJ whole genome shotgun (WGS) entry which is preliminary data.</text>
</comment>